<dbReference type="InterPro" id="IPR050130">
    <property type="entry name" value="ClpA_ClpB"/>
</dbReference>
<dbReference type="SMART" id="SM00382">
    <property type="entry name" value="AAA"/>
    <property type="match status" value="1"/>
</dbReference>
<name>A0A2J8PZS8_PANTR</name>
<accession>A0A2J8PZS8</accession>
<evidence type="ECO:0000313" key="6">
    <source>
        <dbReference type="Proteomes" id="UP000236370"/>
    </source>
</evidence>
<dbReference type="SUPFAM" id="SSF52540">
    <property type="entry name" value="P-loop containing nucleoside triphosphate hydrolases"/>
    <property type="match status" value="1"/>
</dbReference>
<gene>
    <name evidence="5" type="ORF">CK820_G0047588</name>
</gene>
<comment type="caution">
    <text evidence="5">The sequence shown here is derived from an EMBL/GenBank/DDBJ whole genome shotgun (WGS) entry which is preliminary data.</text>
</comment>
<keyword evidence="1" id="KW-0547">Nucleotide-binding</keyword>
<evidence type="ECO:0000256" key="3">
    <source>
        <dbReference type="PROSITE-ProRule" id="PRU00023"/>
    </source>
</evidence>
<reference evidence="5 6" key="1">
    <citation type="submission" date="2017-12" db="EMBL/GenBank/DDBJ databases">
        <title>High-resolution comparative analysis of great ape genomes.</title>
        <authorList>
            <person name="Pollen A."/>
            <person name="Hastie A."/>
            <person name="Hormozdiari F."/>
            <person name="Dougherty M."/>
            <person name="Liu R."/>
            <person name="Chaisson M."/>
            <person name="Hoppe E."/>
            <person name="Hill C."/>
            <person name="Pang A."/>
            <person name="Hillier L."/>
            <person name="Baker C."/>
            <person name="Armstrong J."/>
            <person name="Shendure J."/>
            <person name="Paten B."/>
            <person name="Wilson R."/>
            <person name="Chao H."/>
            <person name="Schneider V."/>
            <person name="Ventura M."/>
            <person name="Kronenberg Z."/>
            <person name="Murali S."/>
            <person name="Gordon D."/>
            <person name="Cantsilieris S."/>
            <person name="Munson K."/>
            <person name="Nelson B."/>
            <person name="Raja A."/>
            <person name="Underwood J."/>
            <person name="Diekhans M."/>
            <person name="Fiddes I."/>
            <person name="Haussler D."/>
            <person name="Eichler E."/>
        </authorList>
    </citation>
    <scope>NUCLEOTIDE SEQUENCE [LARGE SCALE GENOMIC DNA]</scope>
    <source>
        <strain evidence="5">Yerkes chimp pedigree #C0471</strain>
    </source>
</reference>
<dbReference type="PROSITE" id="PS50088">
    <property type="entry name" value="ANK_REPEAT"/>
    <property type="match status" value="3"/>
</dbReference>
<dbReference type="InterPro" id="IPR003593">
    <property type="entry name" value="AAA+_ATPase"/>
</dbReference>
<dbReference type="InterPro" id="IPR001270">
    <property type="entry name" value="ClpA/B"/>
</dbReference>
<dbReference type="SMART" id="SM00248">
    <property type="entry name" value="ANK"/>
    <property type="match status" value="4"/>
</dbReference>
<organism evidence="5 6">
    <name type="scientific">Pan troglodytes</name>
    <name type="common">Chimpanzee</name>
    <dbReference type="NCBI Taxonomy" id="9598"/>
    <lineage>
        <taxon>Eukaryota</taxon>
        <taxon>Metazoa</taxon>
        <taxon>Chordata</taxon>
        <taxon>Craniata</taxon>
        <taxon>Vertebrata</taxon>
        <taxon>Euteleostomi</taxon>
        <taxon>Mammalia</taxon>
        <taxon>Eutheria</taxon>
        <taxon>Euarchontoglires</taxon>
        <taxon>Primates</taxon>
        <taxon>Haplorrhini</taxon>
        <taxon>Catarrhini</taxon>
        <taxon>Hominidae</taxon>
        <taxon>Pan</taxon>
    </lineage>
</organism>
<dbReference type="PANTHER" id="PTHR11638:SF93">
    <property type="entry name" value="MITOCHONDRIAL DISAGGREGASE"/>
    <property type="match status" value="1"/>
</dbReference>
<dbReference type="AlphaFoldDB" id="A0A2J8PZS8"/>
<proteinExistence type="predicted"/>
<dbReference type="Proteomes" id="UP000236370">
    <property type="component" value="Unassembled WGS sequence"/>
</dbReference>
<keyword evidence="3" id="KW-0040">ANK repeat</keyword>
<sequence>MLGSLVLRRKALAPRLLLRLLRSPTLRGHGGASGRNVTTGSFGEPQWLRVATGGRPGTSTALFSGRGAATGGRQGGRFDTKCLAAATWGSLPGPEETLPGQDSWNGVPSRAGLGMCALAAALVVHCYSKSPSNKDAALLEAARANNMQEVSRLLSEGADVNAKHRLGWTALMVAAINRNNSVVQVLLAAGADPNLGDDFSSVYKTAKEQGIHSLEVLITREDDFNNRLNNRASFKGCTALHYAVLADDYRTVKELLDGGANPLQRNEMGHTPLDYAREGEVMKLLRTSEAKYQEKQRKREAEERRRFPLEQRLKEHIIGQESAIATVGAAIRRKENGWYDEEHPLVFLFLGSSGIGKTELAKQTAKYMHKDAKKGFIRLDMSEFQERHEVAKFIGSPPGYVGHEEGGQLTKKLKQCPNAVVLFDEVDKAHPDVLTIMLQLFDEGRLTDGKGKTIDCKDAIFIMTSNVASDEIAQHALQLRQEALEMSRNRIAENLGSLPEG</sequence>
<feature type="repeat" description="ANK" evidence="3">
    <location>
        <begin position="235"/>
        <end position="267"/>
    </location>
</feature>
<dbReference type="Gene3D" id="1.25.40.20">
    <property type="entry name" value="Ankyrin repeat-containing domain"/>
    <property type="match status" value="2"/>
</dbReference>
<evidence type="ECO:0000313" key="5">
    <source>
        <dbReference type="EMBL" id="PNI89521.1"/>
    </source>
</evidence>
<evidence type="ECO:0000256" key="1">
    <source>
        <dbReference type="ARBA" id="ARBA00022741"/>
    </source>
</evidence>
<dbReference type="GO" id="GO:0005524">
    <property type="term" value="F:ATP binding"/>
    <property type="evidence" value="ECO:0007669"/>
    <property type="project" value="UniProtKB-KW"/>
</dbReference>
<keyword evidence="2" id="KW-0067">ATP-binding</keyword>
<dbReference type="Pfam" id="PF07724">
    <property type="entry name" value="AAA_2"/>
    <property type="match status" value="1"/>
</dbReference>
<protein>
    <submittedName>
        <fullName evidence="5">CLPB isoform 7</fullName>
    </submittedName>
</protein>
<dbReference type="GO" id="GO:0016887">
    <property type="term" value="F:ATP hydrolysis activity"/>
    <property type="evidence" value="ECO:0007669"/>
    <property type="project" value="InterPro"/>
</dbReference>
<dbReference type="InterPro" id="IPR027417">
    <property type="entry name" value="P-loop_NTPase"/>
</dbReference>
<dbReference type="Gene3D" id="3.40.50.300">
    <property type="entry name" value="P-loop containing nucleotide triphosphate hydrolases"/>
    <property type="match status" value="1"/>
</dbReference>
<dbReference type="EMBL" id="NBAG03000097">
    <property type="protein sequence ID" value="PNI89521.1"/>
    <property type="molecule type" value="Genomic_DNA"/>
</dbReference>
<dbReference type="SUPFAM" id="SSF48403">
    <property type="entry name" value="Ankyrin repeat"/>
    <property type="match status" value="1"/>
</dbReference>
<dbReference type="Pfam" id="PF12796">
    <property type="entry name" value="Ank_2"/>
    <property type="match status" value="2"/>
</dbReference>
<dbReference type="InterPro" id="IPR002110">
    <property type="entry name" value="Ankyrin_rpt"/>
</dbReference>
<feature type="repeat" description="ANK" evidence="3">
    <location>
        <begin position="166"/>
        <end position="198"/>
    </location>
</feature>
<feature type="domain" description="AAA+ ATPase" evidence="4">
    <location>
        <begin position="343"/>
        <end position="487"/>
    </location>
</feature>
<feature type="repeat" description="ANK" evidence="3">
    <location>
        <begin position="133"/>
        <end position="165"/>
    </location>
</feature>
<dbReference type="FunFam" id="1.25.40.20:FF:000269">
    <property type="entry name" value="caseinolytic peptidase B protein homolog isoform X2"/>
    <property type="match status" value="1"/>
</dbReference>
<dbReference type="InterPro" id="IPR003959">
    <property type="entry name" value="ATPase_AAA_core"/>
</dbReference>
<dbReference type="PRINTS" id="PR00300">
    <property type="entry name" value="CLPPROTEASEA"/>
</dbReference>
<dbReference type="CDD" id="cd19499">
    <property type="entry name" value="RecA-like_ClpB_Hsp104-like"/>
    <property type="match status" value="1"/>
</dbReference>
<evidence type="ECO:0000259" key="4">
    <source>
        <dbReference type="SMART" id="SM00382"/>
    </source>
</evidence>
<evidence type="ECO:0000256" key="2">
    <source>
        <dbReference type="ARBA" id="ARBA00022840"/>
    </source>
</evidence>
<dbReference type="FunFam" id="1.25.40.20:FF:000203">
    <property type="entry name" value="caseinolytic peptidase B protein homolog isoform X1"/>
    <property type="match status" value="1"/>
</dbReference>
<dbReference type="PROSITE" id="PS50297">
    <property type="entry name" value="ANK_REP_REGION"/>
    <property type="match status" value="2"/>
</dbReference>
<dbReference type="PANTHER" id="PTHR11638">
    <property type="entry name" value="ATP-DEPENDENT CLP PROTEASE"/>
    <property type="match status" value="1"/>
</dbReference>
<dbReference type="InterPro" id="IPR036770">
    <property type="entry name" value="Ankyrin_rpt-contain_sf"/>
</dbReference>